<gene>
    <name evidence="4" type="ORF">ECRASSUSDP1_LOCUS10793</name>
</gene>
<dbReference type="AlphaFoldDB" id="A0AAD1XFA7"/>
<dbReference type="Proteomes" id="UP001295684">
    <property type="component" value="Unassembled WGS sequence"/>
</dbReference>
<dbReference type="Gene3D" id="1.10.10.10">
    <property type="entry name" value="Winged helix-like DNA-binding domain superfamily/Winged helix DNA-binding domain"/>
    <property type="match status" value="1"/>
</dbReference>
<dbReference type="EMBL" id="CAMPGE010010643">
    <property type="protein sequence ID" value="CAI2369492.1"/>
    <property type="molecule type" value="Genomic_DNA"/>
</dbReference>
<keyword evidence="5" id="KW-1185">Reference proteome</keyword>
<dbReference type="SUPFAM" id="SSF46785">
    <property type="entry name" value="Winged helix' DNA-binding domain"/>
    <property type="match status" value="1"/>
</dbReference>
<proteinExistence type="inferred from homology"/>
<dbReference type="SMART" id="SM00088">
    <property type="entry name" value="PINT"/>
    <property type="match status" value="1"/>
</dbReference>
<dbReference type="InterPro" id="IPR054559">
    <property type="entry name" value="PSMD12-CSN4-like_N"/>
</dbReference>
<dbReference type="InterPro" id="IPR000717">
    <property type="entry name" value="PCI_dom"/>
</dbReference>
<dbReference type="PANTHER" id="PTHR10855:SF1">
    <property type="entry name" value="26S PROTEASOME NON-ATPASE REGULATORY SUBUNIT 12"/>
    <property type="match status" value="1"/>
</dbReference>
<dbReference type="GO" id="GO:0005634">
    <property type="term" value="C:nucleus"/>
    <property type="evidence" value="ECO:0007669"/>
    <property type="project" value="UniProtKB-ARBA"/>
</dbReference>
<sequence>MDRLIEISEEEMWTDYLEEVNKLLHEEKAARHENDAVKLSEICKRIMELSIDQKEYKWLRYFMILLTKRRGQAKKAVTEMVQQVMTYLDKMPTREEKFNLINSLREATEGKIYVEVEYARCTRIYSEMKEEDGELDEATDTIQEVQIETYGSMEKEEKLEYILYQLKLVLLRKDYVRTQIILKKISRKGLEVKGLEKIKINYYSQIIEYYNHEKDTLEVAKCYQTIYNTMKKVEEDKESDLEFPYEEKNKNFENFVIYLMITSYSNHQVDLLNIVNTRYSRELESNPVLEKFVHKFLLSELMPLDEDNVKEQLGIYEPFQAHIEFADEHLDSLFKQIIQHNLRVIEKYYTRIRLDRLSPLIGVGIDRTEQEIADMVINKRIVAKINRIDGIVKFGKKEFTNDTLNTWNHDIKSLLSKIDTTCHLINRERVVYDK</sequence>
<evidence type="ECO:0000313" key="5">
    <source>
        <dbReference type="Proteomes" id="UP001295684"/>
    </source>
</evidence>
<protein>
    <recommendedName>
        <fullName evidence="3">PCI domain-containing protein</fullName>
    </recommendedName>
</protein>
<evidence type="ECO:0000256" key="2">
    <source>
        <dbReference type="ARBA" id="ARBA00022942"/>
    </source>
</evidence>
<reference evidence="4" key="1">
    <citation type="submission" date="2023-07" db="EMBL/GenBank/DDBJ databases">
        <authorList>
            <consortium name="AG Swart"/>
            <person name="Singh M."/>
            <person name="Singh A."/>
            <person name="Seah K."/>
            <person name="Emmerich C."/>
        </authorList>
    </citation>
    <scope>NUCLEOTIDE SEQUENCE</scope>
    <source>
        <strain evidence="4">DP1</strain>
    </source>
</reference>
<dbReference type="PROSITE" id="PS50250">
    <property type="entry name" value="PCI"/>
    <property type="match status" value="1"/>
</dbReference>
<dbReference type="Pfam" id="PF18098">
    <property type="entry name" value="RPN5_C"/>
    <property type="match status" value="1"/>
</dbReference>
<name>A0AAD1XFA7_EUPCR</name>
<evidence type="ECO:0000313" key="4">
    <source>
        <dbReference type="EMBL" id="CAI2369492.1"/>
    </source>
</evidence>
<dbReference type="Pfam" id="PF22241">
    <property type="entry name" value="PSMD12-CSN4_N"/>
    <property type="match status" value="1"/>
</dbReference>
<dbReference type="InterPro" id="IPR036390">
    <property type="entry name" value="WH_DNA-bd_sf"/>
</dbReference>
<feature type="domain" description="PCI" evidence="3">
    <location>
        <begin position="211"/>
        <end position="399"/>
    </location>
</feature>
<accession>A0AAD1XFA7</accession>
<dbReference type="InterPro" id="IPR040896">
    <property type="entry name" value="RPN5_C"/>
</dbReference>
<dbReference type="Pfam" id="PF01399">
    <property type="entry name" value="PCI"/>
    <property type="match status" value="1"/>
</dbReference>
<comment type="similarity">
    <text evidence="1">Belongs to the proteasome subunit p55 family.</text>
</comment>
<evidence type="ECO:0000259" key="3">
    <source>
        <dbReference type="PROSITE" id="PS50250"/>
    </source>
</evidence>
<keyword evidence="2" id="KW-0647">Proteasome</keyword>
<dbReference type="InterPro" id="IPR040134">
    <property type="entry name" value="PSMD12/CSN4"/>
</dbReference>
<dbReference type="PANTHER" id="PTHR10855">
    <property type="entry name" value="26S PROTEASOME NON-ATPASE REGULATORY SUBUNIT 12/COP9 SIGNALOSOME COMPLEX SUBUNIT 4"/>
    <property type="match status" value="1"/>
</dbReference>
<dbReference type="GO" id="GO:0005737">
    <property type="term" value="C:cytoplasm"/>
    <property type="evidence" value="ECO:0007669"/>
    <property type="project" value="TreeGrafter"/>
</dbReference>
<dbReference type="InterPro" id="IPR036388">
    <property type="entry name" value="WH-like_DNA-bd_sf"/>
</dbReference>
<dbReference type="GO" id="GO:0008541">
    <property type="term" value="C:proteasome regulatory particle, lid subcomplex"/>
    <property type="evidence" value="ECO:0007669"/>
    <property type="project" value="TreeGrafter"/>
</dbReference>
<organism evidence="4 5">
    <name type="scientific">Euplotes crassus</name>
    <dbReference type="NCBI Taxonomy" id="5936"/>
    <lineage>
        <taxon>Eukaryota</taxon>
        <taxon>Sar</taxon>
        <taxon>Alveolata</taxon>
        <taxon>Ciliophora</taxon>
        <taxon>Intramacronucleata</taxon>
        <taxon>Spirotrichea</taxon>
        <taxon>Hypotrichia</taxon>
        <taxon>Euplotida</taxon>
        <taxon>Euplotidae</taxon>
        <taxon>Moneuplotes</taxon>
    </lineage>
</organism>
<dbReference type="FunFam" id="1.10.10.10:FF:000070">
    <property type="entry name" value="26S proteasome non-ATPase regulatory subunit 12"/>
    <property type="match status" value="1"/>
</dbReference>
<comment type="caution">
    <text evidence="4">The sequence shown here is derived from an EMBL/GenBank/DDBJ whole genome shotgun (WGS) entry which is preliminary data.</text>
</comment>
<evidence type="ECO:0000256" key="1">
    <source>
        <dbReference type="ARBA" id="ARBA00006397"/>
    </source>
</evidence>